<comment type="caution">
    <text evidence="2">The sequence shown here is derived from an EMBL/GenBank/DDBJ whole genome shotgun (WGS) entry which is preliminary data.</text>
</comment>
<proteinExistence type="predicted"/>
<organism evidence="2 3">
    <name type="scientific">Candidatus Thiodiazotropha taylori</name>
    <dbReference type="NCBI Taxonomy" id="2792791"/>
    <lineage>
        <taxon>Bacteria</taxon>
        <taxon>Pseudomonadati</taxon>
        <taxon>Pseudomonadota</taxon>
        <taxon>Gammaproteobacteria</taxon>
        <taxon>Chromatiales</taxon>
        <taxon>Sedimenticolaceae</taxon>
        <taxon>Candidatus Thiodiazotropha</taxon>
    </lineage>
</organism>
<sequence>MSLIILLMVSASMLSGCSVFGPLPDRVERTLVEGTQQNKEFLIILLPGMLSDAKHMQKEGVPDAIHRGWPEADIMMADLTINYYRKGEVVKRLHDEIMLPARQQGYSEIWLAGGSMGGMGTLMYEWNHPGEVDGLVLISPYMGSGDVTDSIREAGGLASWNSGDSAKVMHKDNYDRLVWQMAQNWIGDDRKLQRVWLMCGDEDRLFPAVQMLGEILPDDRYFPAPGNHSWDYWIPNMEIVFRKLGESRKIKLTEMDTSSR</sequence>
<dbReference type="Gene3D" id="3.40.50.1820">
    <property type="entry name" value="alpha/beta hydrolase"/>
    <property type="match status" value="1"/>
</dbReference>
<accession>A0A9E4KEN1</accession>
<feature type="chain" id="PRO_5039130597" description="Alpha/beta hydrolase" evidence="1">
    <location>
        <begin position="22"/>
        <end position="260"/>
    </location>
</feature>
<evidence type="ECO:0008006" key="4">
    <source>
        <dbReference type="Google" id="ProtNLM"/>
    </source>
</evidence>
<dbReference type="Proteomes" id="UP000886667">
    <property type="component" value="Unassembled WGS sequence"/>
</dbReference>
<keyword evidence="1" id="KW-0732">Signal</keyword>
<dbReference type="InterPro" id="IPR029058">
    <property type="entry name" value="AB_hydrolase_fold"/>
</dbReference>
<name>A0A9E4KEN1_9GAMM</name>
<dbReference type="EMBL" id="JAEPCM010000514">
    <property type="protein sequence ID" value="MCG7947578.1"/>
    <property type="molecule type" value="Genomic_DNA"/>
</dbReference>
<evidence type="ECO:0000313" key="2">
    <source>
        <dbReference type="EMBL" id="MCG7947578.1"/>
    </source>
</evidence>
<protein>
    <recommendedName>
        <fullName evidence="4">Alpha/beta hydrolase</fullName>
    </recommendedName>
</protein>
<evidence type="ECO:0000256" key="1">
    <source>
        <dbReference type="SAM" id="SignalP"/>
    </source>
</evidence>
<evidence type="ECO:0000313" key="3">
    <source>
        <dbReference type="Proteomes" id="UP000886667"/>
    </source>
</evidence>
<reference evidence="2" key="1">
    <citation type="journal article" date="2021" name="Proc. Natl. Acad. Sci. U.S.A.">
        <title>Global biogeography of chemosynthetic symbionts reveals both localized and globally distributed symbiont groups. .</title>
        <authorList>
            <person name="Osvatic J.T."/>
            <person name="Wilkins L.G.E."/>
            <person name="Leibrecht L."/>
            <person name="Leray M."/>
            <person name="Zauner S."/>
            <person name="Polzin J."/>
            <person name="Camacho Y."/>
            <person name="Gros O."/>
            <person name="van Gils J.A."/>
            <person name="Eisen J.A."/>
            <person name="Petersen J.M."/>
            <person name="Yuen B."/>
        </authorList>
    </citation>
    <scope>NUCLEOTIDE SEQUENCE</scope>
    <source>
        <strain evidence="2">MAGclacostrist064TRANS</strain>
    </source>
</reference>
<feature type="signal peptide" evidence="1">
    <location>
        <begin position="1"/>
        <end position="21"/>
    </location>
</feature>
<dbReference type="SUPFAM" id="SSF53474">
    <property type="entry name" value="alpha/beta-Hydrolases"/>
    <property type="match status" value="1"/>
</dbReference>
<gene>
    <name evidence="2" type="ORF">JAZ07_14645</name>
</gene>
<dbReference type="AlphaFoldDB" id="A0A9E4KEN1"/>